<dbReference type="Gene3D" id="3.30.1660.10">
    <property type="entry name" value="Flavin-binding protein dodecin"/>
    <property type="match status" value="1"/>
</dbReference>
<dbReference type="SUPFAM" id="SSF89807">
    <property type="entry name" value="Dodecin-like"/>
    <property type="match status" value="1"/>
</dbReference>
<dbReference type="InterPro" id="IPR025543">
    <property type="entry name" value="Dodecin-like"/>
</dbReference>
<evidence type="ECO:0000313" key="1">
    <source>
        <dbReference type="EMBL" id="HGZ11740.1"/>
    </source>
</evidence>
<organism evidence="1">
    <name type="scientific">Desulfobacca acetoxidans</name>
    <dbReference type="NCBI Taxonomy" id="60893"/>
    <lineage>
        <taxon>Bacteria</taxon>
        <taxon>Pseudomonadati</taxon>
        <taxon>Thermodesulfobacteriota</taxon>
        <taxon>Desulfobaccia</taxon>
        <taxon>Desulfobaccales</taxon>
        <taxon>Desulfobaccaceae</taxon>
        <taxon>Desulfobacca</taxon>
    </lineage>
</organism>
<dbReference type="EMBL" id="DTKJ01000042">
    <property type="protein sequence ID" value="HGZ11740.1"/>
    <property type="molecule type" value="Genomic_DNA"/>
</dbReference>
<dbReference type="AlphaFoldDB" id="A0A7C5EM33"/>
<gene>
    <name evidence="1" type="ORF">ENW48_05935</name>
</gene>
<comment type="caution">
    <text evidence="1">The sequence shown here is derived from an EMBL/GenBank/DDBJ whole genome shotgun (WGS) entry which is preliminary data.</text>
</comment>
<name>A0A7C5EM33_9BACT</name>
<dbReference type="Pfam" id="PF07311">
    <property type="entry name" value="Dodecin"/>
    <property type="match status" value="1"/>
</dbReference>
<dbReference type="InterPro" id="IPR036694">
    <property type="entry name" value="Dodecin-like_sf"/>
</dbReference>
<dbReference type="InterPro" id="IPR009923">
    <property type="entry name" value="Dodecin"/>
</dbReference>
<accession>A0A7C5EM33</accession>
<protein>
    <submittedName>
        <fullName evidence="1">Dodecin domain-containing protein</fullName>
    </submittedName>
</protein>
<proteinExistence type="predicted"/>
<dbReference type="PANTHER" id="PTHR39324:SF1">
    <property type="entry name" value="CALCIUM DODECIN"/>
    <property type="match status" value="1"/>
</dbReference>
<reference evidence="1" key="1">
    <citation type="journal article" date="2020" name="mSystems">
        <title>Genome- and Community-Level Interaction Insights into Carbon Utilization and Element Cycling Functions of Hydrothermarchaeota in Hydrothermal Sediment.</title>
        <authorList>
            <person name="Zhou Z."/>
            <person name="Liu Y."/>
            <person name="Xu W."/>
            <person name="Pan J."/>
            <person name="Luo Z.H."/>
            <person name="Li M."/>
        </authorList>
    </citation>
    <scope>NUCLEOTIDE SEQUENCE [LARGE SCALE GENOMIC DNA]</scope>
    <source>
        <strain evidence="1">SpSt-853</strain>
    </source>
</reference>
<sequence>MSTQVARVTHIIAESPTSFEDAIQVGFNRAVKTLRGITGMRVVDMRVSVKDNKIHTFRVEMEVIFLLED</sequence>
<dbReference type="PANTHER" id="PTHR39324">
    <property type="entry name" value="CALCIUM DODECIN"/>
    <property type="match status" value="1"/>
</dbReference>